<dbReference type="InterPro" id="IPR042242">
    <property type="entry name" value="RecO_C"/>
</dbReference>
<dbReference type="KEGG" id="fad:CDH04_04240"/>
<dbReference type="GO" id="GO:0006310">
    <property type="term" value="P:DNA recombination"/>
    <property type="evidence" value="ECO:0007669"/>
    <property type="project" value="UniProtKB-UniRule"/>
</dbReference>
<dbReference type="PANTHER" id="PTHR33991:SF1">
    <property type="entry name" value="DNA REPAIR PROTEIN RECO"/>
    <property type="match status" value="1"/>
</dbReference>
<dbReference type="InterPro" id="IPR003717">
    <property type="entry name" value="RecO"/>
</dbReference>
<dbReference type="OrthoDB" id="9804792at2"/>
<evidence type="ECO:0000256" key="7">
    <source>
        <dbReference type="ARBA" id="ARBA00033409"/>
    </source>
</evidence>
<dbReference type="Proteomes" id="UP000251120">
    <property type="component" value="Chromosome"/>
</dbReference>
<dbReference type="InterPro" id="IPR012340">
    <property type="entry name" value="NA-bd_OB-fold"/>
</dbReference>
<evidence type="ECO:0000313" key="11">
    <source>
        <dbReference type="EMBL" id="QIW11901.1"/>
    </source>
</evidence>
<reference evidence="10 12" key="1">
    <citation type="submission" date="2017-06" db="EMBL/GenBank/DDBJ databases">
        <title>Complete genome of Francisella adeliensis.</title>
        <authorList>
            <person name="Vallesi A."/>
            <person name="Sjodin A."/>
        </authorList>
    </citation>
    <scope>NUCLEOTIDE SEQUENCE [LARGE SCALE GENOMIC DNA]</scope>
    <source>
        <strain evidence="10 12">FDC440</strain>
    </source>
</reference>
<sequence length="233" mass="27392">MKDQLYEFYILHQQKYKENALLVSIFTREFGKLSAIIRVPKKQANLYQPLVKLRGQISLSKKATGLSKVYNIELVESFYKKSYINLLSLQYLNELLYLLLSYSHEEYKLFEKYNFVIENIIDENYRYLLRFFELELLESLGQGIYICDDSDGNEIQSDKSYSITGYGFKLISDESLQSIKGESLLKINQSISLWNDIDLKAISKVIRINIDSLLTDKELKSRRLLIDYLNLKK</sequence>
<dbReference type="GO" id="GO:0006302">
    <property type="term" value="P:double-strand break repair"/>
    <property type="evidence" value="ECO:0007669"/>
    <property type="project" value="TreeGrafter"/>
</dbReference>
<accession>A0A2Z4XYG7</accession>
<evidence type="ECO:0000256" key="2">
    <source>
        <dbReference type="ARBA" id="ARBA00007452"/>
    </source>
</evidence>
<comment type="similarity">
    <text evidence="2 8">Belongs to the RecO family.</text>
</comment>
<dbReference type="EMBL" id="CP043424">
    <property type="protein sequence ID" value="QIW11901.1"/>
    <property type="molecule type" value="Genomic_DNA"/>
</dbReference>
<dbReference type="Pfam" id="PF11967">
    <property type="entry name" value="RecO_N"/>
    <property type="match status" value="1"/>
</dbReference>
<keyword evidence="4 8" id="KW-0227">DNA damage</keyword>
<reference evidence="11 13" key="2">
    <citation type="submission" date="2019-08" db="EMBL/GenBank/DDBJ databases">
        <title>Complete genome sequences of Francisella adeliensis (FSC1325 and FSC1326).</title>
        <authorList>
            <person name="Ohrman C."/>
            <person name="Uneklint I."/>
            <person name="Vallesi A."/>
            <person name="Karlsson L."/>
            <person name="Sjodin A."/>
        </authorList>
    </citation>
    <scope>NUCLEOTIDE SEQUENCE [LARGE SCALE GENOMIC DNA]</scope>
    <source>
        <strain evidence="11 13">FSC1325</strain>
    </source>
</reference>
<dbReference type="HAMAP" id="MF_00201">
    <property type="entry name" value="RecO"/>
    <property type="match status" value="1"/>
</dbReference>
<dbReference type="RefSeq" id="WP_112869841.1">
    <property type="nucleotide sequence ID" value="NZ_CP021781.1"/>
</dbReference>
<evidence type="ECO:0000256" key="1">
    <source>
        <dbReference type="ARBA" id="ARBA00003065"/>
    </source>
</evidence>
<protein>
    <recommendedName>
        <fullName evidence="3 8">DNA repair protein RecO</fullName>
    </recommendedName>
    <alternativeName>
        <fullName evidence="7 8">Recombination protein O</fullName>
    </alternativeName>
</protein>
<evidence type="ECO:0000313" key="13">
    <source>
        <dbReference type="Proteomes" id="UP000681131"/>
    </source>
</evidence>
<proteinExistence type="inferred from homology"/>
<dbReference type="InterPro" id="IPR022572">
    <property type="entry name" value="DNA_rep/recomb_RecO_N"/>
</dbReference>
<dbReference type="EMBL" id="CP021781">
    <property type="protein sequence ID" value="AXA33668.1"/>
    <property type="molecule type" value="Genomic_DNA"/>
</dbReference>
<evidence type="ECO:0000256" key="3">
    <source>
        <dbReference type="ARBA" id="ARBA00021310"/>
    </source>
</evidence>
<keyword evidence="6 8" id="KW-0234">DNA repair</keyword>
<organism evidence="10 12">
    <name type="scientific">Francisella adeliensis</name>
    <dbReference type="NCBI Taxonomy" id="2007306"/>
    <lineage>
        <taxon>Bacteria</taxon>
        <taxon>Pseudomonadati</taxon>
        <taxon>Pseudomonadota</taxon>
        <taxon>Gammaproteobacteria</taxon>
        <taxon>Thiotrichales</taxon>
        <taxon>Francisellaceae</taxon>
        <taxon>Francisella</taxon>
    </lineage>
</organism>
<evidence type="ECO:0000256" key="4">
    <source>
        <dbReference type="ARBA" id="ARBA00022763"/>
    </source>
</evidence>
<name>A0A2Z4XYG7_9GAMM</name>
<dbReference type="Pfam" id="PF02565">
    <property type="entry name" value="RecO_C"/>
    <property type="match status" value="1"/>
</dbReference>
<evidence type="ECO:0000256" key="5">
    <source>
        <dbReference type="ARBA" id="ARBA00023172"/>
    </source>
</evidence>
<evidence type="ECO:0000256" key="6">
    <source>
        <dbReference type="ARBA" id="ARBA00023204"/>
    </source>
</evidence>
<evidence type="ECO:0000256" key="8">
    <source>
        <dbReference type="HAMAP-Rule" id="MF_00201"/>
    </source>
</evidence>
<dbReference type="NCBIfam" id="TIGR00613">
    <property type="entry name" value="reco"/>
    <property type="match status" value="1"/>
</dbReference>
<evidence type="ECO:0000313" key="10">
    <source>
        <dbReference type="EMBL" id="AXA33668.1"/>
    </source>
</evidence>
<keyword evidence="13" id="KW-1185">Reference proteome</keyword>
<evidence type="ECO:0000259" key="9">
    <source>
        <dbReference type="Pfam" id="PF11967"/>
    </source>
</evidence>
<comment type="function">
    <text evidence="1 8">Involved in DNA repair and RecF pathway recombination.</text>
</comment>
<dbReference type="GO" id="GO:0043590">
    <property type="term" value="C:bacterial nucleoid"/>
    <property type="evidence" value="ECO:0007669"/>
    <property type="project" value="TreeGrafter"/>
</dbReference>
<dbReference type="Gene3D" id="2.40.50.140">
    <property type="entry name" value="Nucleic acid-binding proteins"/>
    <property type="match status" value="1"/>
</dbReference>
<feature type="domain" description="DNA replication/recombination mediator RecO N-terminal" evidence="9">
    <location>
        <begin position="1"/>
        <end position="78"/>
    </location>
</feature>
<gene>
    <name evidence="8 10" type="primary">recO</name>
    <name evidence="10" type="ORF">CDH04_04240</name>
    <name evidence="11" type="ORF">FZC43_04245</name>
</gene>
<dbReference type="Proteomes" id="UP000681131">
    <property type="component" value="Chromosome"/>
</dbReference>
<dbReference type="AlphaFoldDB" id="A0A2Z4XYG7"/>
<dbReference type="SUPFAM" id="SSF50249">
    <property type="entry name" value="Nucleic acid-binding proteins"/>
    <property type="match status" value="1"/>
</dbReference>
<evidence type="ECO:0000313" key="12">
    <source>
        <dbReference type="Proteomes" id="UP000251120"/>
    </source>
</evidence>
<dbReference type="PANTHER" id="PTHR33991">
    <property type="entry name" value="DNA REPAIR PROTEIN RECO"/>
    <property type="match status" value="1"/>
</dbReference>
<keyword evidence="5 8" id="KW-0233">DNA recombination</keyword>
<dbReference type="Gene3D" id="1.20.1440.120">
    <property type="entry name" value="Recombination protein O, C-terminal domain"/>
    <property type="match status" value="1"/>
</dbReference>